<accession>A0A085WMZ1</accession>
<protein>
    <submittedName>
        <fullName evidence="3">Uncharacterized protein</fullName>
    </submittedName>
</protein>
<keyword evidence="2" id="KW-0472">Membrane</keyword>
<sequence>MELVLRTSPPPPPPPVVPAPAEETDAAPEEAAPADDSEATEDATAKEAAVAEDVEHEVVRSGYADTTGNLQNLEDMDGLRVSVRSGALRAKRGYTPVEVTLYNTENVPRPVRLRFQGYSSGSSTTERVVELGARQRLTTHLLVPAPVASGMFTVDGPGIRSRNTGVYLDEGNTPTALVLGSSKAFEAVTGIHRVEDPKPAEVDVRFVPVQDAPRELAAYVGFPVVLVTEEVASVPSDVWAALESYAAAGGSLLIALPPRDLPQRLPLLNLEPQRDTWNDYGFGQVYLCQSGARDCGNAALLVDQDSKPPVDPIGPPPRWENNRFALNGGETPLLPNALVPLGRFLFFIFLFSLAVGPGGLILARRKGPVALLIGVPAVSLVTCLVIVGNSLLVDGFVTHASRYSYTWLDRPRDRAVTAVVGGYYANLAARTVRLPSHSVLMAPAEMDDWLVDVNWTGGGMEAEGFLPARTYVEWGEVAVAPSRARLAVRREGNTVKVQNALGAPIQRGYLRYGQQSYWVPELADGAEAVAIEVTSESGSEKERREAQERNILEIVDAPTPVKRRVTKVGVEFYAPLGERGFVVRLKGMGYGPLAGMKVELHEGLHYVRGQVDAP</sequence>
<evidence type="ECO:0000256" key="1">
    <source>
        <dbReference type="SAM" id="MobiDB-lite"/>
    </source>
</evidence>
<comment type="caution">
    <text evidence="3">The sequence shown here is derived from an EMBL/GenBank/DDBJ whole genome shotgun (WGS) entry which is preliminary data.</text>
</comment>
<organism evidence="3 4">
    <name type="scientific">Hyalangium minutum</name>
    <dbReference type="NCBI Taxonomy" id="394096"/>
    <lineage>
        <taxon>Bacteria</taxon>
        <taxon>Pseudomonadati</taxon>
        <taxon>Myxococcota</taxon>
        <taxon>Myxococcia</taxon>
        <taxon>Myxococcales</taxon>
        <taxon>Cystobacterineae</taxon>
        <taxon>Archangiaceae</taxon>
        <taxon>Hyalangium</taxon>
    </lineage>
</organism>
<evidence type="ECO:0000313" key="3">
    <source>
        <dbReference type="EMBL" id="KFE69054.1"/>
    </source>
</evidence>
<reference evidence="3 4" key="1">
    <citation type="submission" date="2014-04" db="EMBL/GenBank/DDBJ databases">
        <title>Genome assembly of Hyalangium minutum DSM 14724.</title>
        <authorList>
            <person name="Sharma G."/>
            <person name="Subramanian S."/>
        </authorList>
    </citation>
    <scope>NUCLEOTIDE SEQUENCE [LARGE SCALE GENOMIC DNA]</scope>
    <source>
        <strain evidence="3 4">DSM 14724</strain>
    </source>
</reference>
<keyword evidence="2" id="KW-0812">Transmembrane</keyword>
<keyword evidence="4" id="KW-1185">Reference proteome</keyword>
<feature type="transmembrane region" description="Helical" evidence="2">
    <location>
        <begin position="369"/>
        <end position="392"/>
    </location>
</feature>
<dbReference type="AlphaFoldDB" id="A0A085WMZ1"/>
<dbReference type="EMBL" id="JMCB01000005">
    <property type="protein sequence ID" value="KFE69054.1"/>
    <property type="molecule type" value="Genomic_DNA"/>
</dbReference>
<keyword evidence="2" id="KW-1133">Transmembrane helix</keyword>
<feature type="transmembrane region" description="Helical" evidence="2">
    <location>
        <begin position="344"/>
        <end position="362"/>
    </location>
</feature>
<dbReference type="Proteomes" id="UP000028725">
    <property type="component" value="Unassembled WGS sequence"/>
</dbReference>
<feature type="region of interest" description="Disordered" evidence="1">
    <location>
        <begin position="1"/>
        <end position="45"/>
    </location>
</feature>
<evidence type="ECO:0000313" key="4">
    <source>
        <dbReference type="Proteomes" id="UP000028725"/>
    </source>
</evidence>
<feature type="compositionally biased region" description="Pro residues" evidence="1">
    <location>
        <begin position="8"/>
        <end position="18"/>
    </location>
</feature>
<dbReference type="STRING" id="394096.DB31_6956"/>
<proteinExistence type="predicted"/>
<gene>
    <name evidence="3" type="ORF">DB31_6956</name>
</gene>
<evidence type="ECO:0000256" key="2">
    <source>
        <dbReference type="SAM" id="Phobius"/>
    </source>
</evidence>
<name>A0A085WMZ1_9BACT</name>
<feature type="compositionally biased region" description="Acidic residues" evidence="1">
    <location>
        <begin position="22"/>
        <end position="41"/>
    </location>
</feature>